<dbReference type="AlphaFoldDB" id="A0AAE0WVH0"/>
<keyword evidence="2" id="KW-0812">Transmembrane</keyword>
<evidence type="ECO:0000256" key="1">
    <source>
        <dbReference type="SAM" id="MobiDB-lite"/>
    </source>
</evidence>
<feature type="transmembrane region" description="Helical" evidence="2">
    <location>
        <begin position="28"/>
        <end position="50"/>
    </location>
</feature>
<keyword evidence="2" id="KW-1133">Transmembrane helix</keyword>
<evidence type="ECO:0000313" key="3">
    <source>
        <dbReference type="EMBL" id="KAK3678571.1"/>
    </source>
</evidence>
<evidence type="ECO:0000313" key="4">
    <source>
        <dbReference type="Proteomes" id="UP001274830"/>
    </source>
</evidence>
<dbReference type="EMBL" id="JAUTXT010000004">
    <property type="protein sequence ID" value="KAK3678571.1"/>
    <property type="molecule type" value="Genomic_DNA"/>
</dbReference>
<name>A0AAE0WVH0_9PEZI</name>
<sequence length="157" mass="17603">MSGTLAGACDKAHWHEDTGIMVCNIYKALFSFTLFGFLSTAAALVLDIYVRRRQTKRGIYRLQDLDTKQPEASRGPYTDNNGEREVDHANEPRESLAWEEPRPSMGPYSEQGHQAEQQGFSDLGDMGNSRQGYAVPEAQFGYDTQYHGGHNEEPSKV</sequence>
<reference evidence="3" key="1">
    <citation type="submission" date="2023-07" db="EMBL/GenBank/DDBJ databases">
        <title>Black Yeasts Isolated from many extreme environments.</title>
        <authorList>
            <person name="Coleine C."/>
            <person name="Stajich J.E."/>
            <person name="Selbmann L."/>
        </authorList>
    </citation>
    <scope>NUCLEOTIDE SEQUENCE</scope>
    <source>
        <strain evidence="3">CCFEE 5485</strain>
    </source>
</reference>
<keyword evidence="4" id="KW-1185">Reference proteome</keyword>
<organism evidence="3 4">
    <name type="scientific">Recurvomyces mirabilis</name>
    <dbReference type="NCBI Taxonomy" id="574656"/>
    <lineage>
        <taxon>Eukaryota</taxon>
        <taxon>Fungi</taxon>
        <taxon>Dikarya</taxon>
        <taxon>Ascomycota</taxon>
        <taxon>Pezizomycotina</taxon>
        <taxon>Dothideomycetes</taxon>
        <taxon>Dothideomycetidae</taxon>
        <taxon>Mycosphaerellales</taxon>
        <taxon>Teratosphaeriaceae</taxon>
        <taxon>Recurvomyces</taxon>
    </lineage>
</organism>
<accession>A0AAE0WVH0</accession>
<feature type="region of interest" description="Disordered" evidence="1">
    <location>
        <begin position="61"/>
        <end position="157"/>
    </location>
</feature>
<protein>
    <submittedName>
        <fullName evidence="3">Uncharacterized protein</fullName>
    </submittedName>
</protein>
<dbReference type="Proteomes" id="UP001274830">
    <property type="component" value="Unassembled WGS sequence"/>
</dbReference>
<gene>
    <name evidence="3" type="ORF">LTR78_001869</name>
</gene>
<keyword evidence="2" id="KW-0472">Membrane</keyword>
<evidence type="ECO:0000256" key="2">
    <source>
        <dbReference type="SAM" id="Phobius"/>
    </source>
</evidence>
<comment type="caution">
    <text evidence="3">The sequence shown here is derived from an EMBL/GenBank/DDBJ whole genome shotgun (WGS) entry which is preliminary data.</text>
</comment>
<feature type="compositionally biased region" description="Polar residues" evidence="1">
    <location>
        <begin position="111"/>
        <end position="120"/>
    </location>
</feature>
<proteinExistence type="predicted"/>
<feature type="compositionally biased region" description="Basic and acidic residues" evidence="1">
    <location>
        <begin position="81"/>
        <end position="102"/>
    </location>
</feature>